<dbReference type="EMBL" id="BMJC01000005">
    <property type="protein sequence ID" value="GGB18384.1"/>
    <property type="molecule type" value="Genomic_DNA"/>
</dbReference>
<name>A0A8J2XVS2_9BACT</name>
<proteinExistence type="predicted"/>
<accession>A0A8J2XVS2</accession>
<dbReference type="InterPro" id="IPR034660">
    <property type="entry name" value="DinB/YfiT-like"/>
</dbReference>
<dbReference type="Gene3D" id="1.20.120.450">
    <property type="entry name" value="dinb family like domain"/>
    <property type="match status" value="1"/>
</dbReference>
<feature type="chain" id="PRO_5035240456" description="DinB-like domain-containing protein" evidence="1">
    <location>
        <begin position="23"/>
        <end position="210"/>
    </location>
</feature>
<dbReference type="Pfam" id="PF12867">
    <property type="entry name" value="DinB_2"/>
    <property type="match status" value="1"/>
</dbReference>
<organism evidence="3 4">
    <name type="scientific">Puia dinghuensis</name>
    <dbReference type="NCBI Taxonomy" id="1792502"/>
    <lineage>
        <taxon>Bacteria</taxon>
        <taxon>Pseudomonadati</taxon>
        <taxon>Bacteroidota</taxon>
        <taxon>Chitinophagia</taxon>
        <taxon>Chitinophagales</taxon>
        <taxon>Chitinophagaceae</taxon>
        <taxon>Puia</taxon>
    </lineage>
</organism>
<evidence type="ECO:0000256" key="1">
    <source>
        <dbReference type="SAM" id="SignalP"/>
    </source>
</evidence>
<dbReference type="Proteomes" id="UP000607559">
    <property type="component" value="Unassembled WGS sequence"/>
</dbReference>
<keyword evidence="1" id="KW-0732">Signal</keyword>
<comment type="caution">
    <text evidence="3">The sequence shown here is derived from an EMBL/GenBank/DDBJ whole genome shotgun (WGS) entry which is preliminary data.</text>
</comment>
<reference evidence="3" key="1">
    <citation type="journal article" date="2014" name="Int. J. Syst. Evol. Microbiol.">
        <title>Complete genome sequence of Corynebacterium casei LMG S-19264T (=DSM 44701T), isolated from a smear-ripened cheese.</title>
        <authorList>
            <consortium name="US DOE Joint Genome Institute (JGI-PGF)"/>
            <person name="Walter F."/>
            <person name="Albersmeier A."/>
            <person name="Kalinowski J."/>
            <person name="Ruckert C."/>
        </authorList>
    </citation>
    <scope>NUCLEOTIDE SEQUENCE</scope>
    <source>
        <strain evidence="3">CGMCC 1.15448</strain>
    </source>
</reference>
<feature type="domain" description="DinB-like" evidence="2">
    <location>
        <begin position="42"/>
        <end position="199"/>
    </location>
</feature>
<reference evidence="3" key="2">
    <citation type="submission" date="2020-09" db="EMBL/GenBank/DDBJ databases">
        <authorList>
            <person name="Sun Q."/>
            <person name="Zhou Y."/>
        </authorList>
    </citation>
    <scope>NUCLEOTIDE SEQUENCE</scope>
    <source>
        <strain evidence="3">CGMCC 1.15448</strain>
    </source>
</reference>
<dbReference type="AlphaFoldDB" id="A0A8J2XVS2"/>
<evidence type="ECO:0000259" key="2">
    <source>
        <dbReference type="Pfam" id="PF12867"/>
    </source>
</evidence>
<evidence type="ECO:0000313" key="4">
    <source>
        <dbReference type="Proteomes" id="UP000607559"/>
    </source>
</evidence>
<dbReference type="SUPFAM" id="SSF109854">
    <property type="entry name" value="DinB/YfiT-like putative metalloenzymes"/>
    <property type="match status" value="1"/>
</dbReference>
<evidence type="ECO:0000313" key="3">
    <source>
        <dbReference type="EMBL" id="GGB18384.1"/>
    </source>
</evidence>
<dbReference type="InterPro" id="IPR024775">
    <property type="entry name" value="DinB-like"/>
</dbReference>
<feature type="signal peptide" evidence="1">
    <location>
        <begin position="1"/>
        <end position="22"/>
    </location>
</feature>
<keyword evidence="4" id="KW-1185">Reference proteome</keyword>
<dbReference type="RefSeq" id="WP_188936539.1">
    <property type="nucleotide sequence ID" value="NZ_BMJC01000005.1"/>
</dbReference>
<gene>
    <name evidence="3" type="ORF">GCM10011511_47760</name>
</gene>
<sequence>MKKLLLFAFVFMGLSFIPTKRATSPAADTLSKKERNYAVKFLKETENDVLDKVKGLSQAQLEYKPAPDRWSVEECVKHIAITEQALWQMCSDSLKQTANPEKRSGIKMTDAQLISMIEDRSQGHRVKTMDPFKPENTPYKSMDEALASFKENRAKLIAYVKGTQEDLRDHVAAMPFGMVDCYQMILFIGAHSNRHSQQMAEVMADPGFPK</sequence>
<protein>
    <recommendedName>
        <fullName evidence="2">DinB-like domain-containing protein</fullName>
    </recommendedName>
</protein>